<dbReference type="Proteomes" id="UP000070133">
    <property type="component" value="Unassembled WGS sequence"/>
</dbReference>
<comment type="caution">
    <text evidence="2">The sequence shown here is derived from an EMBL/GenBank/DDBJ whole genome shotgun (WGS) entry which is preliminary data.</text>
</comment>
<dbReference type="EMBL" id="LFZN01000047">
    <property type="protein sequence ID" value="KXT01969.1"/>
    <property type="molecule type" value="Genomic_DNA"/>
</dbReference>
<feature type="compositionally biased region" description="Basic and acidic residues" evidence="1">
    <location>
        <begin position="71"/>
        <end position="87"/>
    </location>
</feature>
<dbReference type="OrthoDB" id="10349375at2759"/>
<evidence type="ECO:0000256" key="1">
    <source>
        <dbReference type="SAM" id="MobiDB-lite"/>
    </source>
</evidence>
<feature type="region of interest" description="Disordered" evidence="1">
    <location>
        <begin position="68"/>
        <end position="107"/>
    </location>
</feature>
<organism evidence="2 3">
    <name type="scientific">Pseudocercospora eumusae</name>
    <dbReference type="NCBI Taxonomy" id="321146"/>
    <lineage>
        <taxon>Eukaryota</taxon>
        <taxon>Fungi</taxon>
        <taxon>Dikarya</taxon>
        <taxon>Ascomycota</taxon>
        <taxon>Pezizomycotina</taxon>
        <taxon>Dothideomycetes</taxon>
        <taxon>Dothideomycetidae</taxon>
        <taxon>Mycosphaerellales</taxon>
        <taxon>Mycosphaerellaceae</taxon>
        <taxon>Pseudocercospora</taxon>
    </lineage>
</organism>
<evidence type="ECO:0000313" key="3">
    <source>
        <dbReference type="Proteomes" id="UP000070133"/>
    </source>
</evidence>
<dbReference type="AlphaFoldDB" id="A0A139HHX5"/>
<keyword evidence="3" id="KW-1185">Reference proteome</keyword>
<protein>
    <submittedName>
        <fullName evidence="2">Uncharacterized protein</fullName>
    </submittedName>
</protein>
<accession>A0A139HHX5</accession>
<name>A0A139HHX5_9PEZI</name>
<sequence>MHSTTKKQAEIPAHVLALYDRAIINCAQLPRQKLIQAFEEIRGIYPQYPVPYIHWLGTTVSQNQRLGAMPRAHDGNGIELPDREGQYDRTSAVRPTIGAEREKNATT</sequence>
<reference evidence="2 3" key="1">
    <citation type="submission" date="2015-07" db="EMBL/GenBank/DDBJ databases">
        <title>Comparative genomics of the Sigatoka disease complex on banana suggests a link between parallel evolutionary changes in Pseudocercospora fijiensis and Pseudocercospora eumusae and increased virulence on the banana host.</title>
        <authorList>
            <person name="Chang T.-C."/>
            <person name="Salvucci A."/>
            <person name="Crous P.W."/>
            <person name="Stergiopoulos I."/>
        </authorList>
    </citation>
    <scope>NUCLEOTIDE SEQUENCE [LARGE SCALE GENOMIC DNA]</scope>
    <source>
        <strain evidence="2 3">CBS 114824</strain>
    </source>
</reference>
<proteinExistence type="predicted"/>
<evidence type="ECO:0000313" key="2">
    <source>
        <dbReference type="EMBL" id="KXT01969.1"/>
    </source>
</evidence>
<gene>
    <name evidence="2" type="ORF">AC578_6556</name>
</gene>